<dbReference type="GO" id="GO:0008409">
    <property type="term" value="F:5'-3' exonuclease activity"/>
    <property type="evidence" value="ECO:0007669"/>
    <property type="project" value="InterPro"/>
</dbReference>
<protein>
    <recommendedName>
        <fullName evidence="2">Single-stranded-DNA-specific exonuclease RecJ</fullName>
    </recommendedName>
</protein>
<keyword evidence="4" id="KW-0378">Hydrolase</keyword>
<evidence type="ECO:0000256" key="1">
    <source>
        <dbReference type="ARBA" id="ARBA00005915"/>
    </source>
</evidence>
<dbReference type="InterPro" id="IPR051673">
    <property type="entry name" value="SSDNA_exonuclease_RecJ"/>
</dbReference>
<evidence type="ECO:0000313" key="10">
    <source>
        <dbReference type="Proteomes" id="UP001329151"/>
    </source>
</evidence>
<dbReference type="InterPro" id="IPR004610">
    <property type="entry name" value="RecJ"/>
</dbReference>
<dbReference type="InterPro" id="IPR038763">
    <property type="entry name" value="DHH_sf"/>
</dbReference>
<dbReference type="Proteomes" id="UP001329151">
    <property type="component" value="Chromosome"/>
</dbReference>
<evidence type="ECO:0000256" key="4">
    <source>
        <dbReference type="ARBA" id="ARBA00022801"/>
    </source>
</evidence>
<sequence length="586" mass="63047">MSTANSPLNTPLMHRVRTPRPQIEALLRGQGMHPLLARLMAARGIDTHAEAETKLADLIPPSELKGIAQAAEILADALEAGARIVIVGDYDCDGATATAVGVRGLRMLLQSLGADEEAAKYHIDFLVPNRFEYGYGLSPEIVQLVAQQFEPDLLVTVDNGIASVEGVQEANDLGIGVVVTDHHLPGDQLPAAMAIVNPNQPGCTFPSKSIAGVGVMFYVLLATRAVLRERGAFDAASQPRIDSLLDLVALGTVADVVKLDANNRRLVAHGLQRIRAGRAQPGILALFHEASRDPRKATAADMGFALGPRLNAAGRLADMAIGIRTLLADDAAEASALAAQLGKMNEERKRIEADMKRDALEDIEKFISQDEPAAGIVVAHSTWHQGVIGILASRIKERLYRPTIALAPGDDGFWKGSGRSVQGVHLRDVLDLVCKRLPEGSMPKFGGHAMAAGLTIAEGAIEQFKIEFAQAIVDLSDPSALTQVVETDGSIPADYIAASTADLLETQVWGQGFPAPLFCDEFEVLEHRLLKNAHSKFTLRRDGKTFVALRWRAVEALPAKVKLAYRFERDTFTGGDAVQIIVEHML</sequence>
<evidence type="ECO:0000256" key="2">
    <source>
        <dbReference type="ARBA" id="ARBA00019841"/>
    </source>
</evidence>
<feature type="domain" description="DDH" evidence="6">
    <location>
        <begin position="83"/>
        <end position="252"/>
    </location>
</feature>
<dbReference type="Gene3D" id="3.10.310.30">
    <property type="match status" value="1"/>
</dbReference>
<dbReference type="InterPro" id="IPR041122">
    <property type="entry name" value="RecJ_OB"/>
</dbReference>
<feature type="domain" description="DHHA1" evidence="7">
    <location>
        <begin position="377"/>
        <end position="472"/>
    </location>
</feature>
<dbReference type="GO" id="GO:0003676">
    <property type="term" value="F:nucleic acid binding"/>
    <property type="evidence" value="ECO:0007669"/>
    <property type="project" value="InterPro"/>
</dbReference>
<evidence type="ECO:0000259" key="8">
    <source>
        <dbReference type="Pfam" id="PF17768"/>
    </source>
</evidence>
<dbReference type="Pfam" id="PF17768">
    <property type="entry name" value="RecJ_OB"/>
    <property type="match status" value="1"/>
</dbReference>
<evidence type="ECO:0000259" key="7">
    <source>
        <dbReference type="Pfam" id="PF02272"/>
    </source>
</evidence>
<gene>
    <name evidence="9" type="primary">recJ</name>
    <name evidence="9" type="ORF">RGQ30_11190</name>
</gene>
<keyword evidence="10" id="KW-1185">Reference proteome</keyword>
<dbReference type="FunFam" id="3.90.1640.30:FF:000001">
    <property type="entry name" value="Single-stranded-DNA-specific exonuclease RecJ"/>
    <property type="match status" value="1"/>
</dbReference>
<dbReference type="Pfam" id="PF01368">
    <property type="entry name" value="DHH"/>
    <property type="match status" value="1"/>
</dbReference>
<feature type="domain" description="RecJ OB" evidence="8">
    <location>
        <begin position="487"/>
        <end position="584"/>
    </location>
</feature>
<dbReference type="InterPro" id="IPR003156">
    <property type="entry name" value="DHHA1_dom"/>
</dbReference>
<accession>A0AA86MB02</accession>
<dbReference type="InterPro" id="IPR001667">
    <property type="entry name" value="DDH_dom"/>
</dbReference>
<dbReference type="KEGG" id="lto:RGQ30_11190"/>
<dbReference type="PANTHER" id="PTHR30255">
    <property type="entry name" value="SINGLE-STRANDED-DNA-SPECIFIC EXONUCLEASE RECJ"/>
    <property type="match status" value="1"/>
</dbReference>
<keyword evidence="3" id="KW-0540">Nuclease</keyword>
<organism evidence="9 10">
    <name type="scientific">Limnobacter thiooxidans</name>
    <dbReference type="NCBI Taxonomy" id="131080"/>
    <lineage>
        <taxon>Bacteria</taxon>
        <taxon>Pseudomonadati</taxon>
        <taxon>Pseudomonadota</taxon>
        <taxon>Betaproteobacteria</taxon>
        <taxon>Burkholderiales</taxon>
        <taxon>Burkholderiaceae</taxon>
        <taxon>Limnobacter</taxon>
    </lineage>
</organism>
<proteinExistence type="inferred from homology"/>
<evidence type="ECO:0000313" key="9">
    <source>
        <dbReference type="EMBL" id="BET25618.1"/>
    </source>
</evidence>
<dbReference type="GO" id="GO:0006310">
    <property type="term" value="P:DNA recombination"/>
    <property type="evidence" value="ECO:0007669"/>
    <property type="project" value="InterPro"/>
</dbReference>
<dbReference type="NCBIfam" id="TIGR00644">
    <property type="entry name" value="recJ"/>
    <property type="match status" value="1"/>
</dbReference>
<dbReference type="SUPFAM" id="SSF64182">
    <property type="entry name" value="DHH phosphoesterases"/>
    <property type="match status" value="1"/>
</dbReference>
<keyword evidence="5 9" id="KW-0269">Exonuclease</keyword>
<evidence type="ECO:0000256" key="3">
    <source>
        <dbReference type="ARBA" id="ARBA00022722"/>
    </source>
</evidence>
<dbReference type="AlphaFoldDB" id="A0AA86MB02"/>
<dbReference type="Pfam" id="PF02272">
    <property type="entry name" value="DHHA1"/>
    <property type="match status" value="1"/>
</dbReference>
<dbReference type="GO" id="GO:0006281">
    <property type="term" value="P:DNA repair"/>
    <property type="evidence" value="ECO:0007669"/>
    <property type="project" value="InterPro"/>
</dbReference>
<evidence type="ECO:0000259" key="6">
    <source>
        <dbReference type="Pfam" id="PF01368"/>
    </source>
</evidence>
<reference evidence="9 10" key="1">
    <citation type="submission" date="2023-10" db="EMBL/GenBank/DDBJ databases">
        <title>Complete Genome Sequence of Limnobacter thiooxidans CS-K2T, Isolated from freshwater lake sediments in Bavaria, Germany.</title>
        <authorList>
            <person name="Naruki M."/>
            <person name="Watanabe A."/>
            <person name="Warashina T."/>
            <person name="Morita T."/>
            <person name="Arakawa K."/>
        </authorList>
    </citation>
    <scope>NUCLEOTIDE SEQUENCE [LARGE SCALE GENOMIC DNA]</scope>
    <source>
        <strain evidence="9 10">CS-K2</strain>
    </source>
</reference>
<dbReference type="Gene3D" id="3.90.1640.30">
    <property type="match status" value="1"/>
</dbReference>
<name>A0AA86MB02_9BURK</name>
<comment type="similarity">
    <text evidence="1">Belongs to the RecJ family.</text>
</comment>
<evidence type="ECO:0000256" key="5">
    <source>
        <dbReference type="ARBA" id="ARBA00022839"/>
    </source>
</evidence>
<dbReference type="EMBL" id="AP028947">
    <property type="protein sequence ID" value="BET25618.1"/>
    <property type="molecule type" value="Genomic_DNA"/>
</dbReference>
<dbReference type="PANTHER" id="PTHR30255:SF2">
    <property type="entry name" value="SINGLE-STRANDED-DNA-SPECIFIC EXONUCLEASE RECJ"/>
    <property type="match status" value="1"/>
</dbReference>